<comment type="caution">
    <text evidence="1">The sequence shown here is derived from an EMBL/GenBank/DDBJ whole genome shotgun (WGS) entry which is preliminary data.</text>
</comment>
<proteinExistence type="predicted"/>
<reference evidence="1" key="1">
    <citation type="submission" date="2019-12" db="EMBL/GenBank/DDBJ databases">
        <title>Genome sequencing and annotation of Brassica cretica.</title>
        <authorList>
            <person name="Studholme D.J."/>
            <person name="Sarris P."/>
        </authorList>
    </citation>
    <scope>NUCLEOTIDE SEQUENCE</scope>
    <source>
        <strain evidence="1">PFS-109/04</strain>
        <tissue evidence="1">Leaf</tissue>
    </source>
</reference>
<dbReference type="EMBL" id="QGKX02001521">
    <property type="protein sequence ID" value="KAF3506947.1"/>
    <property type="molecule type" value="Genomic_DNA"/>
</dbReference>
<gene>
    <name evidence="1" type="ORF">F2Q69_00006014</name>
</gene>
<evidence type="ECO:0000313" key="2">
    <source>
        <dbReference type="Proteomes" id="UP000712600"/>
    </source>
</evidence>
<sequence>MGSEPGGFRSSEYGLLESGDRLRTWRSRLGPGGSSLDPGIMTGAQRFFDRSGDRSWNLEEPGGSSLDLEILDWNPDAIWEHRGTVLHLPRQDYYRKSLTGLEDAGVGVMTQVPGFAAFHVWRTRGPRCALGCTGVLGSFDNTQVLLIGSFPFPGGTGWSLAPNPEYFLAGTQRPVSCLGSGGIQYLSFFTQQFARYCSISSSKSGNNRCTQVNRYCSFSEGFPQALHRSSNLAIAGSTQAGATL</sequence>
<evidence type="ECO:0000313" key="1">
    <source>
        <dbReference type="EMBL" id="KAF3506947.1"/>
    </source>
</evidence>
<accession>A0A8S9P0Z5</accession>
<organism evidence="1 2">
    <name type="scientific">Brassica cretica</name>
    <name type="common">Mustard</name>
    <dbReference type="NCBI Taxonomy" id="69181"/>
    <lineage>
        <taxon>Eukaryota</taxon>
        <taxon>Viridiplantae</taxon>
        <taxon>Streptophyta</taxon>
        <taxon>Embryophyta</taxon>
        <taxon>Tracheophyta</taxon>
        <taxon>Spermatophyta</taxon>
        <taxon>Magnoliopsida</taxon>
        <taxon>eudicotyledons</taxon>
        <taxon>Gunneridae</taxon>
        <taxon>Pentapetalae</taxon>
        <taxon>rosids</taxon>
        <taxon>malvids</taxon>
        <taxon>Brassicales</taxon>
        <taxon>Brassicaceae</taxon>
        <taxon>Brassiceae</taxon>
        <taxon>Brassica</taxon>
    </lineage>
</organism>
<dbReference type="AlphaFoldDB" id="A0A8S9P0Z5"/>
<dbReference type="Proteomes" id="UP000712600">
    <property type="component" value="Unassembled WGS sequence"/>
</dbReference>
<protein>
    <submittedName>
        <fullName evidence="1">Uncharacterized protein</fullName>
    </submittedName>
</protein>
<name>A0A8S9P0Z5_BRACR</name>